<dbReference type="InterPro" id="IPR008243">
    <property type="entry name" value="Chorismate_mutase_AroH"/>
</dbReference>
<dbReference type="AlphaFoldDB" id="A0A9D9HRK4"/>
<dbReference type="GO" id="GO:0009073">
    <property type="term" value="P:aromatic amino acid family biosynthetic process"/>
    <property type="evidence" value="ECO:0007669"/>
    <property type="project" value="UniProtKB-UniRule"/>
</dbReference>
<evidence type="ECO:0000313" key="3">
    <source>
        <dbReference type="EMBL" id="MBO8458574.1"/>
    </source>
</evidence>
<comment type="caution">
    <text evidence="3">The sequence shown here is derived from an EMBL/GenBank/DDBJ whole genome shotgun (WGS) entry which is preliminary data.</text>
</comment>
<dbReference type="InterPro" id="IPR035959">
    <property type="entry name" value="RutC-like_sf"/>
</dbReference>
<dbReference type="EC" id="5.4.99.5" evidence="1 2"/>
<evidence type="ECO:0000256" key="1">
    <source>
        <dbReference type="NCBIfam" id="TIGR01796"/>
    </source>
</evidence>
<evidence type="ECO:0000256" key="2">
    <source>
        <dbReference type="PROSITE-ProRule" id="PRU00514"/>
    </source>
</evidence>
<dbReference type="Gene3D" id="3.30.1330.40">
    <property type="entry name" value="RutC-like"/>
    <property type="match status" value="1"/>
</dbReference>
<dbReference type="NCBIfam" id="TIGR01796">
    <property type="entry name" value="CM_mono_aroH"/>
    <property type="match status" value="1"/>
</dbReference>
<organism evidence="3 4">
    <name type="scientific">Candidatus Gallitreponema excrementavium</name>
    <dbReference type="NCBI Taxonomy" id="2840840"/>
    <lineage>
        <taxon>Bacteria</taxon>
        <taxon>Pseudomonadati</taxon>
        <taxon>Spirochaetota</taxon>
        <taxon>Spirochaetia</taxon>
        <taxon>Spirochaetales</taxon>
        <taxon>Candidatus Gallitreponema</taxon>
    </lineage>
</organism>
<dbReference type="SUPFAM" id="SSF55298">
    <property type="entry name" value="YjgF-like"/>
    <property type="match status" value="1"/>
</dbReference>
<dbReference type="GO" id="GO:0008652">
    <property type="term" value="P:amino acid biosynthetic process"/>
    <property type="evidence" value="ECO:0007669"/>
    <property type="project" value="UniProtKB-UniRule"/>
</dbReference>
<keyword evidence="2" id="KW-0057">Aromatic amino acid biosynthesis</keyword>
<dbReference type="EMBL" id="JADIMM010000117">
    <property type="protein sequence ID" value="MBO8458574.1"/>
    <property type="molecule type" value="Genomic_DNA"/>
</dbReference>
<keyword evidence="2 3" id="KW-0413">Isomerase</keyword>
<name>A0A9D9HRK4_9SPIR</name>
<dbReference type="PANTHER" id="PTHR21164:SF0">
    <property type="entry name" value="CHORISMATE MUTASE AROH"/>
    <property type="match status" value="1"/>
</dbReference>
<sequence>MGFITSAVRGAVCSENTEESIIENTAGLYSVLLSKNGIQEDRIVSVVFTLTPDLNVCNPAKALRLKGFCTRVPLFCCQEAYIDGMLPKVIRVLITWNADESWLKKNTVTPVYMNGAEVLRPDLSGK</sequence>
<dbReference type="Pfam" id="PF07736">
    <property type="entry name" value="CM_1"/>
    <property type="match status" value="1"/>
</dbReference>
<dbReference type="Proteomes" id="UP000823638">
    <property type="component" value="Unassembled WGS sequence"/>
</dbReference>
<accession>A0A9D9HRK4</accession>
<dbReference type="GO" id="GO:0004106">
    <property type="term" value="F:chorismate mutase activity"/>
    <property type="evidence" value="ECO:0007669"/>
    <property type="project" value="UniProtKB-UniRule"/>
</dbReference>
<comment type="catalytic activity">
    <reaction evidence="2">
        <text>chorismate = prephenate</text>
        <dbReference type="Rhea" id="RHEA:13897"/>
        <dbReference type="ChEBI" id="CHEBI:29748"/>
        <dbReference type="ChEBI" id="CHEBI:29934"/>
        <dbReference type="EC" id="5.4.99.5"/>
    </reaction>
</comment>
<dbReference type="PANTHER" id="PTHR21164">
    <property type="entry name" value="CHORISMATE MUTASE"/>
    <property type="match status" value="1"/>
</dbReference>
<gene>
    <name evidence="3" type="primary">aroH</name>
    <name evidence="3" type="ORF">IAA81_10200</name>
</gene>
<dbReference type="CDD" id="cd02185">
    <property type="entry name" value="AroH"/>
    <property type="match status" value="1"/>
</dbReference>
<reference evidence="3" key="2">
    <citation type="journal article" date="2021" name="PeerJ">
        <title>Extensive microbial diversity within the chicken gut microbiome revealed by metagenomics and culture.</title>
        <authorList>
            <person name="Gilroy R."/>
            <person name="Ravi A."/>
            <person name="Getino M."/>
            <person name="Pursley I."/>
            <person name="Horton D.L."/>
            <person name="Alikhan N.F."/>
            <person name="Baker D."/>
            <person name="Gharbi K."/>
            <person name="Hall N."/>
            <person name="Watson M."/>
            <person name="Adriaenssens E.M."/>
            <person name="Foster-Nyarko E."/>
            <person name="Jarju S."/>
            <person name="Secka A."/>
            <person name="Antonio M."/>
            <person name="Oren A."/>
            <person name="Chaudhuri R.R."/>
            <person name="La Ragione R."/>
            <person name="Hildebrand F."/>
            <person name="Pallen M.J."/>
        </authorList>
    </citation>
    <scope>NUCLEOTIDE SEQUENCE</scope>
    <source>
        <strain evidence="3">10532</strain>
    </source>
</reference>
<evidence type="ECO:0000313" key="4">
    <source>
        <dbReference type="Proteomes" id="UP000823638"/>
    </source>
</evidence>
<proteinExistence type="predicted"/>
<reference evidence="3" key="1">
    <citation type="submission" date="2020-10" db="EMBL/GenBank/DDBJ databases">
        <authorList>
            <person name="Gilroy R."/>
        </authorList>
    </citation>
    <scope>NUCLEOTIDE SEQUENCE</scope>
    <source>
        <strain evidence="3">10532</strain>
    </source>
</reference>
<dbReference type="GO" id="GO:0046417">
    <property type="term" value="P:chorismate metabolic process"/>
    <property type="evidence" value="ECO:0007669"/>
    <property type="project" value="TreeGrafter"/>
</dbReference>
<dbReference type="PROSITE" id="PS51167">
    <property type="entry name" value="CHORISMATE_MUT_1"/>
    <property type="match status" value="1"/>
</dbReference>
<protein>
    <recommendedName>
        <fullName evidence="1 2">chorismate mutase</fullName>
        <ecNumber evidence="1 2">5.4.99.5</ecNumber>
    </recommendedName>
</protein>
<keyword evidence="2" id="KW-0028">Amino-acid biosynthesis</keyword>